<evidence type="ECO:0000256" key="4">
    <source>
        <dbReference type="ARBA" id="ARBA00023004"/>
    </source>
</evidence>
<reference evidence="8 9" key="1">
    <citation type="submission" date="2019-11" db="EMBL/GenBank/DDBJ databases">
        <authorList>
            <person name="Jiang L.-Q."/>
        </authorList>
    </citation>
    <scope>NUCLEOTIDE SEQUENCE [LARGE SCALE GENOMIC DNA]</scope>
    <source>
        <strain evidence="8 9">YIM 132087</strain>
    </source>
</reference>
<dbReference type="GO" id="GO:0005829">
    <property type="term" value="C:cytosol"/>
    <property type="evidence" value="ECO:0007669"/>
    <property type="project" value="TreeGrafter"/>
</dbReference>
<dbReference type="GO" id="GO:0140647">
    <property type="term" value="P:P450-containing electron transport chain"/>
    <property type="evidence" value="ECO:0007669"/>
    <property type="project" value="InterPro"/>
</dbReference>
<keyword evidence="4" id="KW-0408">Iron</keyword>
<dbReference type="PROSITE" id="PS51085">
    <property type="entry name" value="2FE2S_FER_2"/>
    <property type="match status" value="1"/>
</dbReference>
<evidence type="ECO:0000256" key="6">
    <source>
        <dbReference type="ARBA" id="ARBA00034078"/>
    </source>
</evidence>
<evidence type="ECO:0000313" key="9">
    <source>
        <dbReference type="Proteomes" id="UP000460221"/>
    </source>
</evidence>
<dbReference type="CDD" id="cd00207">
    <property type="entry name" value="fer2"/>
    <property type="match status" value="1"/>
</dbReference>
<evidence type="ECO:0000313" key="8">
    <source>
        <dbReference type="EMBL" id="MTD12613.1"/>
    </source>
</evidence>
<dbReference type="Pfam" id="PF00111">
    <property type="entry name" value="Fer2"/>
    <property type="match status" value="1"/>
</dbReference>
<comment type="caution">
    <text evidence="8">The sequence shown here is derived from an EMBL/GenBank/DDBJ whole genome shotgun (WGS) entry which is preliminary data.</text>
</comment>
<dbReference type="Proteomes" id="UP000460221">
    <property type="component" value="Unassembled WGS sequence"/>
</dbReference>
<accession>A0A7K1FH45</accession>
<organism evidence="8 9">
    <name type="scientific">Nakamurella alba</name>
    <dbReference type="NCBI Taxonomy" id="2665158"/>
    <lineage>
        <taxon>Bacteria</taxon>
        <taxon>Bacillati</taxon>
        <taxon>Actinomycetota</taxon>
        <taxon>Actinomycetes</taxon>
        <taxon>Nakamurellales</taxon>
        <taxon>Nakamurellaceae</taxon>
        <taxon>Nakamurella</taxon>
    </lineage>
</organism>
<keyword evidence="3" id="KW-0479">Metal-binding</keyword>
<dbReference type="GO" id="GO:0046872">
    <property type="term" value="F:metal ion binding"/>
    <property type="evidence" value="ECO:0007669"/>
    <property type="project" value="UniProtKB-KW"/>
</dbReference>
<dbReference type="InterPro" id="IPR018298">
    <property type="entry name" value="Adrenodoxin_Fe-S_BS"/>
</dbReference>
<dbReference type="PROSITE" id="PS00814">
    <property type="entry name" value="ADX"/>
    <property type="match status" value="1"/>
</dbReference>
<gene>
    <name evidence="8" type="ORF">GIS00_01470</name>
</gene>
<comment type="cofactor">
    <cofactor evidence="6">
        <name>[2Fe-2S] cluster</name>
        <dbReference type="ChEBI" id="CHEBI:190135"/>
    </cofactor>
</comment>
<dbReference type="InterPro" id="IPR036010">
    <property type="entry name" value="2Fe-2S_ferredoxin-like_sf"/>
</dbReference>
<dbReference type="PANTHER" id="PTHR23426:SF65">
    <property type="entry name" value="FERREDOXIN-2, MITOCHONDRIAL"/>
    <property type="match status" value="1"/>
</dbReference>
<evidence type="ECO:0000256" key="3">
    <source>
        <dbReference type="ARBA" id="ARBA00022723"/>
    </source>
</evidence>
<evidence type="ECO:0000256" key="1">
    <source>
        <dbReference type="ARBA" id="ARBA00010914"/>
    </source>
</evidence>
<dbReference type="GO" id="GO:0009055">
    <property type="term" value="F:electron transfer activity"/>
    <property type="evidence" value="ECO:0007669"/>
    <property type="project" value="TreeGrafter"/>
</dbReference>
<dbReference type="InterPro" id="IPR001055">
    <property type="entry name" value="Adrenodoxin-like"/>
</dbReference>
<name>A0A7K1FH45_9ACTN</name>
<protein>
    <submittedName>
        <fullName evidence="8">2Fe-2S iron-sulfur cluster binding domain-containing protein</fullName>
    </submittedName>
</protein>
<dbReference type="AlphaFoldDB" id="A0A7K1FH45"/>
<dbReference type="EMBL" id="WLYK01000001">
    <property type="protein sequence ID" value="MTD12613.1"/>
    <property type="molecule type" value="Genomic_DNA"/>
</dbReference>
<dbReference type="PRINTS" id="PR00355">
    <property type="entry name" value="ADRENODOXIN"/>
</dbReference>
<dbReference type="InterPro" id="IPR001041">
    <property type="entry name" value="2Fe-2S_ferredoxin-type"/>
</dbReference>
<dbReference type="PANTHER" id="PTHR23426">
    <property type="entry name" value="FERREDOXIN/ADRENODOXIN"/>
    <property type="match status" value="1"/>
</dbReference>
<evidence type="ECO:0000256" key="5">
    <source>
        <dbReference type="ARBA" id="ARBA00023014"/>
    </source>
</evidence>
<dbReference type="SUPFAM" id="SSF54292">
    <property type="entry name" value="2Fe-2S ferredoxin-like"/>
    <property type="match status" value="1"/>
</dbReference>
<keyword evidence="2" id="KW-0001">2Fe-2S</keyword>
<keyword evidence="5" id="KW-0411">Iron-sulfur</keyword>
<feature type="domain" description="2Fe-2S ferredoxin-type" evidence="7">
    <location>
        <begin position="2"/>
        <end position="106"/>
    </location>
</feature>
<keyword evidence="9" id="KW-1185">Reference proteome</keyword>
<evidence type="ECO:0000256" key="2">
    <source>
        <dbReference type="ARBA" id="ARBA00022714"/>
    </source>
</evidence>
<comment type="similarity">
    <text evidence="1">Belongs to the adrenodoxin/putidaredoxin family.</text>
</comment>
<proteinExistence type="inferred from homology"/>
<dbReference type="InterPro" id="IPR012675">
    <property type="entry name" value="Beta-grasp_dom_sf"/>
</dbReference>
<dbReference type="Gene3D" id="3.10.20.30">
    <property type="match status" value="1"/>
</dbReference>
<evidence type="ECO:0000259" key="7">
    <source>
        <dbReference type="PROSITE" id="PS51085"/>
    </source>
</evidence>
<dbReference type="GO" id="GO:0051537">
    <property type="term" value="F:2 iron, 2 sulfur cluster binding"/>
    <property type="evidence" value="ECO:0007669"/>
    <property type="project" value="UniProtKB-KW"/>
</dbReference>
<sequence>MPTVEFVSDGGTVTAVTAAPGTTAMRAATGAGVQGIVGECGGQMMCSTCHVYVQPDRLEELPEMEPDEDEMLDLTAAPRRPESRLSCQIVLDEQLDGLRLTMPSHQV</sequence>